<evidence type="ECO:0000313" key="5">
    <source>
        <dbReference type="Proteomes" id="UP000710440"/>
    </source>
</evidence>
<dbReference type="Gene3D" id="3.40.33.10">
    <property type="entry name" value="CAP"/>
    <property type="match status" value="1"/>
</dbReference>
<organism evidence="4 5">
    <name type="scientific">Aspergillus viridinutans</name>
    <dbReference type="NCBI Taxonomy" id="75553"/>
    <lineage>
        <taxon>Eukaryota</taxon>
        <taxon>Fungi</taxon>
        <taxon>Dikarya</taxon>
        <taxon>Ascomycota</taxon>
        <taxon>Pezizomycotina</taxon>
        <taxon>Eurotiomycetes</taxon>
        <taxon>Eurotiomycetidae</taxon>
        <taxon>Eurotiales</taxon>
        <taxon>Aspergillaceae</taxon>
        <taxon>Aspergillus</taxon>
        <taxon>Aspergillus subgen. Fumigati</taxon>
    </lineage>
</organism>
<dbReference type="InterPro" id="IPR014044">
    <property type="entry name" value="CAP_dom"/>
</dbReference>
<evidence type="ECO:0000256" key="2">
    <source>
        <dbReference type="SAM" id="SignalP"/>
    </source>
</evidence>
<dbReference type="OrthoDB" id="337038at2759"/>
<dbReference type="CDD" id="cd05380">
    <property type="entry name" value="CAP_euk"/>
    <property type="match status" value="1"/>
</dbReference>
<comment type="caution">
    <text evidence="4">The sequence shown here is derived from an EMBL/GenBank/DDBJ whole genome shotgun (WGS) entry which is preliminary data.</text>
</comment>
<dbReference type="RefSeq" id="XP_043127695.1">
    <property type="nucleotide sequence ID" value="XM_043271760.1"/>
</dbReference>
<reference evidence="4 5" key="1">
    <citation type="submission" date="2021-02" db="EMBL/GenBank/DDBJ databases">
        <title>Pan-genome distribution and transcriptional activeness of fungal secondary metabolism genes in Aspergillus section Fumigati.</title>
        <authorList>
            <person name="Takahashi H."/>
            <person name="Umemura M."/>
            <person name="Ninomiya A."/>
            <person name="Kusuya Y."/>
            <person name="Urayama S."/>
            <person name="Shimizu M."/>
            <person name="Watanabe A."/>
            <person name="Kamei K."/>
            <person name="Yaguchi T."/>
            <person name="Hagiwara D."/>
        </authorList>
    </citation>
    <scope>NUCLEOTIDE SEQUENCE [LARGE SCALE GENOMIC DNA]</scope>
    <source>
        <strain evidence="4 5">IFM 47045</strain>
    </source>
</reference>
<dbReference type="AlphaFoldDB" id="A0A9P3C609"/>
<feature type="signal peptide" evidence="2">
    <location>
        <begin position="1"/>
        <end position="17"/>
    </location>
</feature>
<dbReference type="InterPro" id="IPR035940">
    <property type="entry name" value="CAP_sf"/>
</dbReference>
<dbReference type="PANTHER" id="PTHR10334">
    <property type="entry name" value="CYSTEINE-RICH SECRETORY PROTEIN-RELATED"/>
    <property type="match status" value="1"/>
</dbReference>
<sequence>MRYSWLIGAVCAAGALAKPVDKRSYVTEWTIVTVTKTIYLPYQPAPTSTSTSTPACSPIQKVQTVASDASAPAPVLLETEASSAAPIPTPSSAPIVDELPGAPAWSSAWTSSAPEAAQPTTLDTSTSTTAPAASATNAYQSAVLYNHNIHRSNHSANSLTWNTTLESSAYKLAAECVFHHDTDIDGGGYGQNIGIGVSADEVGKMITNEMYNGEFHDFDGLYGMDNPPNFDKWGHFSQIVWNSTVSVGCATVFCNVLLDEDKKTTLSPAPFMVCNYYPPGNYEGEYGKHVSQPLGHPSYWA</sequence>
<dbReference type="GO" id="GO:0005576">
    <property type="term" value="C:extracellular region"/>
    <property type="evidence" value="ECO:0007669"/>
    <property type="project" value="InterPro"/>
</dbReference>
<dbReference type="PROSITE" id="PS01010">
    <property type="entry name" value="CRISP_2"/>
    <property type="match status" value="1"/>
</dbReference>
<evidence type="ECO:0000256" key="1">
    <source>
        <dbReference type="SAM" id="MobiDB-lite"/>
    </source>
</evidence>
<dbReference type="PROSITE" id="PS01009">
    <property type="entry name" value="CRISP_1"/>
    <property type="match status" value="1"/>
</dbReference>
<feature type="domain" description="SCP" evidence="3">
    <location>
        <begin position="138"/>
        <end position="284"/>
    </location>
</feature>
<dbReference type="InterPro" id="IPR001283">
    <property type="entry name" value="CRISP-related"/>
</dbReference>
<dbReference type="GeneID" id="66936574"/>
<dbReference type="SUPFAM" id="SSF55797">
    <property type="entry name" value="PR-1-like"/>
    <property type="match status" value="1"/>
</dbReference>
<feature type="region of interest" description="Disordered" evidence="1">
    <location>
        <begin position="104"/>
        <end position="129"/>
    </location>
</feature>
<dbReference type="FunFam" id="3.40.33.10:FF:000018">
    <property type="entry name" value="SCP-like extracellular protein, putative"/>
    <property type="match status" value="1"/>
</dbReference>
<accession>A0A9P3C609</accession>
<keyword evidence="2" id="KW-0732">Signal</keyword>
<dbReference type="SMART" id="SM00198">
    <property type="entry name" value="SCP"/>
    <property type="match status" value="1"/>
</dbReference>
<dbReference type="PRINTS" id="PR00837">
    <property type="entry name" value="V5TPXLIKE"/>
</dbReference>
<evidence type="ECO:0000259" key="3">
    <source>
        <dbReference type="SMART" id="SM00198"/>
    </source>
</evidence>
<dbReference type="Pfam" id="PF00188">
    <property type="entry name" value="CAP"/>
    <property type="match status" value="1"/>
</dbReference>
<protein>
    <recommendedName>
        <fullName evidence="3">SCP domain-containing protein</fullName>
    </recommendedName>
</protein>
<gene>
    <name evidence="4" type="ORF">Aspvir_008592</name>
</gene>
<dbReference type="EMBL" id="BOPL01000007">
    <property type="protein sequence ID" value="GIK04509.1"/>
    <property type="molecule type" value="Genomic_DNA"/>
</dbReference>
<evidence type="ECO:0000313" key="4">
    <source>
        <dbReference type="EMBL" id="GIK04509.1"/>
    </source>
</evidence>
<dbReference type="InterPro" id="IPR018244">
    <property type="entry name" value="Allrgn_V5/Tpx1_CS"/>
</dbReference>
<feature type="chain" id="PRO_5040383656" description="SCP domain-containing protein" evidence="2">
    <location>
        <begin position="18"/>
        <end position="301"/>
    </location>
</feature>
<name>A0A9P3C609_ASPVI</name>
<dbReference type="Proteomes" id="UP000710440">
    <property type="component" value="Unassembled WGS sequence"/>
</dbReference>
<proteinExistence type="predicted"/>
<keyword evidence="5" id="KW-1185">Reference proteome</keyword>